<protein>
    <submittedName>
        <fullName evidence="2">DUF5107 domain-containing protein</fullName>
    </submittedName>
</protein>
<proteinExistence type="predicted"/>
<name>A0A4R4FA62_9FIRM</name>
<comment type="caution">
    <text evidence="2">The sequence shown here is derived from an EMBL/GenBank/DDBJ whole genome shotgun (WGS) entry which is preliminary data.</text>
</comment>
<feature type="domain" description="DUF5107" evidence="1">
    <location>
        <begin position="55"/>
        <end position="217"/>
    </location>
</feature>
<dbReference type="Gene3D" id="1.25.40.10">
    <property type="entry name" value="Tetratricopeptide repeat domain"/>
    <property type="match status" value="1"/>
</dbReference>
<dbReference type="Proteomes" id="UP000295710">
    <property type="component" value="Unassembled WGS sequence"/>
</dbReference>
<dbReference type="AlphaFoldDB" id="A0A4R4FA62"/>
<reference evidence="2 3" key="1">
    <citation type="journal article" date="2016" name="Nat. Microbiol.">
        <title>The Mouse Intestinal Bacterial Collection (miBC) provides host-specific insight into cultured diversity and functional potential of the gut microbiota.</title>
        <authorList>
            <person name="Lagkouvardos I."/>
            <person name="Pukall R."/>
            <person name="Abt B."/>
            <person name="Foesel B.U."/>
            <person name="Meier-Kolthoff J.P."/>
            <person name="Kumar N."/>
            <person name="Bresciani A."/>
            <person name="Martinez I."/>
            <person name="Just S."/>
            <person name="Ziegler C."/>
            <person name="Brugiroux S."/>
            <person name="Garzetti D."/>
            <person name="Wenning M."/>
            <person name="Bui T.P."/>
            <person name="Wang J."/>
            <person name="Hugenholtz F."/>
            <person name="Plugge C.M."/>
            <person name="Peterson D.A."/>
            <person name="Hornef M.W."/>
            <person name="Baines J.F."/>
            <person name="Smidt H."/>
            <person name="Walter J."/>
            <person name="Kristiansen K."/>
            <person name="Nielsen H.B."/>
            <person name="Haller D."/>
            <person name="Overmann J."/>
            <person name="Stecher B."/>
            <person name="Clavel T."/>
        </authorList>
    </citation>
    <scope>NUCLEOTIDE SEQUENCE [LARGE SCALE GENOMIC DNA]</scope>
    <source>
        <strain evidence="2 3">DSM 28560</strain>
    </source>
</reference>
<evidence type="ECO:0000313" key="3">
    <source>
        <dbReference type="Proteomes" id="UP000295710"/>
    </source>
</evidence>
<dbReference type="EMBL" id="SMMX01000022">
    <property type="protein sequence ID" value="TDA20407.1"/>
    <property type="molecule type" value="Genomic_DNA"/>
</dbReference>
<evidence type="ECO:0000259" key="1">
    <source>
        <dbReference type="Pfam" id="PF17128"/>
    </source>
</evidence>
<dbReference type="SUPFAM" id="SSF48452">
    <property type="entry name" value="TPR-like"/>
    <property type="match status" value="1"/>
</dbReference>
<accession>A0A4R4FA62</accession>
<dbReference type="RefSeq" id="WP_132280747.1">
    <property type="nucleotide sequence ID" value="NZ_JAOBST010000082.1"/>
</dbReference>
<sequence>MSIARGILKINGIRPEGCNPLPLFRDRRKHKSPKSNGTMLPEELEHFGYESAFRVLPYKMQDRYTRVKADLSLSTIVLENEHLRAEFLPEFGGRLYSLQEKPSGRELLFRNPVMQPANLAIRDAWFSGGIEWNIAQLGHTFSTCDDVFFASVGTGSFRDGKEEEFLRMYDYERTRGLVWQIDFHLPQGARSLTAHVTILNDQDHSVPMYWWTNIAVPEKAGSRVFSGTEDVLYIEPQSQAEGSEHCFGRGRLPHLPVLSGKDASYSLCFDFSSEYFFQNPMSDPAPWEAVSYTDGSVFCERSTQPLRIRKMFCWGSHSGGRNWCDYLSVPGQGDYIEIQAGLAPTQLHGMDMDARSRMEFTQIFGTAAVQPGEGNLDSYSQARSLVHQAVERSIPASEVARADARCRSLAPLPCKTVLHCGHGWGALEDRRRRLEHKAPLPSCLSFPEESLGKEQEQWLSLMEGRTLPETDGVHLPASWMTDVNYIPYLERCLSTHPDSITGRLLLGVCLYENGSYGDAVSLWEECLLQKPLPILHRNLAYAANQEGNLRKAVRHMEQIPFDTYLDADRAYLQEYFQLLSKDGQWDTIDSLYRRLPVHLKEDERIYLLECEAALHLEDWVFLEKAFQKEYASIREGETKITDIWFAYARAHHIDSSKLPKNLDLRMF</sequence>
<organism evidence="2 3">
    <name type="scientific">Extibacter muris</name>
    <dbReference type="NCBI Taxonomy" id="1796622"/>
    <lineage>
        <taxon>Bacteria</taxon>
        <taxon>Bacillati</taxon>
        <taxon>Bacillota</taxon>
        <taxon>Clostridia</taxon>
        <taxon>Lachnospirales</taxon>
        <taxon>Lachnospiraceae</taxon>
        <taxon>Extibacter</taxon>
    </lineage>
</organism>
<keyword evidence="3" id="KW-1185">Reference proteome</keyword>
<dbReference type="InterPro" id="IPR011990">
    <property type="entry name" value="TPR-like_helical_dom_sf"/>
</dbReference>
<dbReference type="Pfam" id="PF17128">
    <property type="entry name" value="DUF5107"/>
    <property type="match status" value="1"/>
</dbReference>
<gene>
    <name evidence="2" type="ORF">E1963_17335</name>
</gene>
<evidence type="ECO:0000313" key="2">
    <source>
        <dbReference type="EMBL" id="TDA20407.1"/>
    </source>
</evidence>
<dbReference type="InterPro" id="IPR033396">
    <property type="entry name" value="DUF5107"/>
</dbReference>